<feature type="domain" description="Protein FecR C-terminal" evidence="2">
    <location>
        <begin position="295"/>
        <end position="362"/>
    </location>
</feature>
<protein>
    <submittedName>
        <fullName evidence="3">DUF4974 domain-containing protein</fullName>
    </submittedName>
</protein>
<proteinExistence type="predicted"/>
<dbReference type="Gene3D" id="3.55.50.30">
    <property type="match status" value="1"/>
</dbReference>
<dbReference type="Proteomes" id="UP000479293">
    <property type="component" value="Unassembled WGS sequence"/>
</dbReference>
<dbReference type="GO" id="GO:0016989">
    <property type="term" value="F:sigma factor antagonist activity"/>
    <property type="evidence" value="ECO:0007669"/>
    <property type="project" value="TreeGrafter"/>
</dbReference>
<name>A0A7C9BS80_9BACT</name>
<accession>A0A7C9BS80</accession>
<evidence type="ECO:0000259" key="2">
    <source>
        <dbReference type="Pfam" id="PF16344"/>
    </source>
</evidence>
<dbReference type="Pfam" id="PF16344">
    <property type="entry name" value="FecR_C"/>
    <property type="match status" value="1"/>
</dbReference>
<reference evidence="3 4" key="1">
    <citation type="submission" date="2019-10" db="EMBL/GenBank/DDBJ databases">
        <title>Draft Genome Sequence of Cytophagaceae sp. SJW1-29.</title>
        <authorList>
            <person name="Choi A."/>
        </authorList>
    </citation>
    <scope>NUCLEOTIDE SEQUENCE [LARGE SCALE GENOMIC DNA]</scope>
    <source>
        <strain evidence="3 4">SJW1-29</strain>
    </source>
</reference>
<comment type="caution">
    <text evidence="3">The sequence shown here is derived from an EMBL/GenBank/DDBJ whole genome shotgun (WGS) entry which is preliminary data.</text>
</comment>
<evidence type="ECO:0000313" key="3">
    <source>
        <dbReference type="EMBL" id="MPR34839.1"/>
    </source>
</evidence>
<evidence type="ECO:0000259" key="1">
    <source>
        <dbReference type="Pfam" id="PF04773"/>
    </source>
</evidence>
<gene>
    <name evidence="3" type="ORF">GBK04_16130</name>
</gene>
<dbReference type="Gene3D" id="2.60.120.1440">
    <property type="match status" value="1"/>
</dbReference>
<dbReference type="PANTHER" id="PTHR30273:SF2">
    <property type="entry name" value="PROTEIN FECR"/>
    <property type="match status" value="1"/>
</dbReference>
<dbReference type="InterPro" id="IPR006860">
    <property type="entry name" value="FecR"/>
</dbReference>
<dbReference type="Pfam" id="PF04773">
    <property type="entry name" value="FecR"/>
    <property type="match status" value="1"/>
</dbReference>
<keyword evidence="4" id="KW-1185">Reference proteome</keyword>
<dbReference type="EMBL" id="WHLY01000002">
    <property type="protein sequence ID" value="MPR34839.1"/>
    <property type="molecule type" value="Genomic_DNA"/>
</dbReference>
<dbReference type="RefSeq" id="WP_152761392.1">
    <property type="nucleotide sequence ID" value="NZ_WHLY01000002.1"/>
</dbReference>
<dbReference type="InterPro" id="IPR032508">
    <property type="entry name" value="FecR_C"/>
</dbReference>
<dbReference type="InterPro" id="IPR012373">
    <property type="entry name" value="Ferrdict_sens_TM"/>
</dbReference>
<dbReference type="AlphaFoldDB" id="A0A7C9BS80"/>
<organism evidence="3 4">
    <name type="scientific">Salmonirosea aquatica</name>
    <dbReference type="NCBI Taxonomy" id="2654236"/>
    <lineage>
        <taxon>Bacteria</taxon>
        <taxon>Pseudomonadati</taxon>
        <taxon>Bacteroidota</taxon>
        <taxon>Cytophagia</taxon>
        <taxon>Cytophagales</taxon>
        <taxon>Spirosomataceae</taxon>
        <taxon>Salmonirosea</taxon>
    </lineage>
</organism>
<evidence type="ECO:0000313" key="4">
    <source>
        <dbReference type="Proteomes" id="UP000479293"/>
    </source>
</evidence>
<dbReference type="PANTHER" id="PTHR30273">
    <property type="entry name" value="PERIPLASMIC SIGNAL SENSOR AND SIGMA FACTOR ACTIVATOR FECR-RELATED"/>
    <property type="match status" value="1"/>
</dbReference>
<sequence>MLDYRNFSPEEFATDPSFRNWQLKGREEDTRFWTEWMAQNPDKKKDINSAVKLLEAVLESFDQITETEISHEMHRMAERLDELPTTRSRVKSHRLGSTARWLSAAGVLLGLVSLGWWLSRNIQPVSAPLTYEVLIDHSPVALTEIVNDAPSVQRLTLPDGSTVVLQPGAKLSYEPEFSGAQREVYLSGEAFFDVAKNPERPFLVFAEQLVTKVLGTSFTVKANPGEDQIQVLVKTGRVAVYTNLDGKTTAVPTPTNELVLTPNQQMVFRVRDNHFARSLVETPELLTAAEKQPNFIFKGTPIKEVFETLEKAYGIELVFDEDVMRNCYLTGSFTDETLFEKLDLITRTLNASYEQVNGQILIKSRGC</sequence>
<dbReference type="PIRSF" id="PIRSF018266">
    <property type="entry name" value="FecR"/>
    <property type="match status" value="1"/>
</dbReference>
<feature type="domain" description="FecR protein" evidence="1">
    <location>
        <begin position="150"/>
        <end position="238"/>
    </location>
</feature>